<evidence type="ECO:0000256" key="6">
    <source>
        <dbReference type="ARBA" id="ARBA00023242"/>
    </source>
</evidence>
<evidence type="ECO:0000256" key="7">
    <source>
        <dbReference type="SAM" id="MobiDB-lite"/>
    </source>
</evidence>
<dbReference type="PANTHER" id="PTHR14211">
    <property type="entry name" value="GLIOMA SUPPRESSOR CANDIDATE REGION GENE 2"/>
    <property type="match status" value="1"/>
</dbReference>
<evidence type="ECO:0000313" key="9">
    <source>
        <dbReference type="Proteomes" id="UP000018936"/>
    </source>
</evidence>
<comment type="caution">
    <text evidence="8">The sequence shown here is derived from an EMBL/GenBank/DDBJ whole genome shotgun (WGS) entry which is preliminary data.</text>
</comment>
<evidence type="ECO:0000256" key="3">
    <source>
        <dbReference type="ARBA" id="ARBA00008838"/>
    </source>
</evidence>
<gene>
    <name evidence="8" type="primary">GLTSCR2</name>
    <name evidence="8" type="ORF">L345_17033</name>
</gene>
<dbReference type="GO" id="GO:0005730">
    <property type="term" value="C:nucleolus"/>
    <property type="evidence" value="ECO:0007669"/>
    <property type="project" value="UniProtKB-SubCell"/>
</dbReference>
<comment type="similarity">
    <text evidence="3">Belongs to the NOP53 family.</text>
</comment>
<keyword evidence="5" id="KW-0690">Ribosome biogenesis</keyword>
<dbReference type="GO" id="GO:0006364">
    <property type="term" value="P:rRNA processing"/>
    <property type="evidence" value="ECO:0007669"/>
    <property type="project" value="TreeGrafter"/>
</dbReference>
<feature type="compositionally biased region" description="Polar residues" evidence="7">
    <location>
        <begin position="1"/>
        <end position="17"/>
    </location>
</feature>
<organism evidence="8 9">
    <name type="scientific">Ophiophagus hannah</name>
    <name type="common">King cobra</name>
    <name type="synonym">Naja hannah</name>
    <dbReference type="NCBI Taxonomy" id="8665"/>
    <lineage>
        <taxon>Eukaryota</taxon>
        <taxon>Metazoa</taxon>
        <taxon>Chordata</taxon>
        <taxon>Craniata</taxon>
        <taxon>Vertebrata</taxon>
        <taxon>Euteleostomi</taxon>
        <taxon>Lepidosauria</taxon>
        <taxon>Squamata</taxon>
        <taxon>Bifurcata</taxon>
        <taxon>Unidentata</taxon>
        <taxon>Episquamata</taxon>
        <taxon>Toxicofera</taxon>
        <taxon>Serpentes</taxon>
        <taxon>Colubroidea</taxon>
        <taxon>Elapidae</taxon>
        <taxon>Elapinae</taxon>
        <taxon>Ophiophagus</taxon>
    </lineage>
</organism>
<dbReference type="EMBL" id="AZIM01009052">
    <property type="protein sequence ID" value="ETE57255.1"/>
    <property type="molecule type" value="Genomic_DNA"/>
</dbReference>
<feature type="compositionally biased region" description="Pro residues" evidence="7">
    <location>
        <begin position="819"/>
        <end position="833"/>
    </location>
</feature>
<feature type="region of interest" description="Disordered" evidence="7">
    <location>
        <begin position="542"/>
        <end position="569"/>
    </location>
</feature>
<feature type="region of interest" description="Disordered" evidence="7">
    <location>
        <begin position="1"/>
        <end position="55"/>
    </location>
</feature>
<reference evidence="8 9" key="1">
    <citation type="journal article" date="2013" name="Proc. Natl. Acad. Sci. U.S.A.">
        <title>The king cobra genome reveals dynamic gene evolution and adaptation in the snake venom system.</title>
        <authorList>
            <person name="Vonk F.J."/>
            <person name="Casewell N.R."/>
            <person name="Henkel C.V."/>
            <person name="Heimberg A.M."/>
            <person name="Jansen H.J."/>
            <person name="McCleary R.J."/>
            <person name="Kerkkamp H.M."/>
            <person name="Vos R.A."/>
            <person name="Guerreiro I."/>
            <person name="Calvete J.J."/>
            <person name="Wuster W."/>
            <person name="Woods A.E."/>
            <person name="Logan J.M."/>
            <person name="Harrison R.A."/>
            <person name="Castoe T.A."/>
            <person name="de Koning A.P."/>
            <person name="Pollock D.D."/>
            <person name="Yandell M."/>
            <person name="Calderon D."/>
            <person name="Renjifo C."/>
            <person name="Currier R.B."/>
            <person name="Salgado D."/>
            <person name="Pla D."/>
            <person name="Sanz L."/>
            <person name="Hyder A.S."/>
            <person name="Ribeiro J.M."/>
            <person name="Arntzen J.W."/>
            <person name="van den Thillart G.E."/>
            <person name="Boetzer M."/>
            <person name="Pirovano W."/>
            <person name="Dirks R.P."/>
            <person name="Spaink H.P."/>
            <person name="Duboule D."/>
            <person name="McGlinn E."/>
            <person name="Kini R.M."/>
            <person name="Richardson M.K."/>
        </authorList>
    </citation>
    <scope>NUCLEOTIDE SEQUENCE</scope>
    <source>
        <tissue evidence="8">Blood</tissue>
    </source>
</reference>
<dbReference type="PANTHER" id="PTHR14211:SF7">
    <property type="entry name" value="RIBOSOME BIOGENESIS PROTEIN NOP53"/>
    <property type="match status" value="1"/>
</dbReference>
<feature type="region of interest" description="Disordered" evidence="7">
    <location>
        <begin position="583"/>
        <end position="607"/>
    </location>
</feature>
<name>V8N544_OPHHA</name>
<evidence type="ECO:0000256" key="5">
    <source>
        <dbReference type="ARBA" id="ARBA00022517"/>
    </source>
</evidence>
<dbReference type="OrthoDB" id="5072at2759"/>
<dbReference type="GO" id="GO:0005654">
    <property type="term" value="C:nucleoplasm"/>
    <property type="evidence" value="ECO:0007669"/>
    <property type="project" value="UniProtKB-SubCell"/>
</dbReference>
<sequence length="1360" mass="148279">MPSASFHISGNSDSGRSWQKRGWCPEKNGSFSKGYKTLPKPTQPEQTAGPIPLGSSMTFGQIQSVGIGSEMKSISDWPKVTRTPSLLVIGPKTPSLLVIDPKSPSQSPGDWPKVSQPAFMPEMGLELPTKLPLVLLPSDPLDKALAGQDAFFLEQTKKQPVKVSAGPVPGLQAEPHLLRCFLLQRPDRLKKTPSELPAMEIISPGGSYNPSFQSHQVRATLGELPILSDPLGWISRRVPGGRLAEVCVKSSHWALLLQAFEAELVRQKAEERLQRQLNFPTAAEAPTQGLNSVLNSSWDRIIQRGDHNDWRKGFSTVGGVTIPMGTSGLACFGWAWQTQAHLNVGERKSSHVEEDNLQGLGVIFEGMSSKLQPQLNDVGPAFHTPIPPSSGWGSLADYKANSQSPSDWPKVTQSAFLVTQSAFLPKNSQSPGDWPKVTQPDFVTKAGLELPCGRNRRDASPSPLPLQVGLWGHDVPGSPTTGLPLGSRAGLQRLLKTLVGQMGHTVYCKSVGLNESQRLDSVGKGLPPRPLGLPFQLLSSLLPSYTGDSEGEEGQGSPPRPPEEDLQAASGEASCLLTATAVREKKTEQQRKKEKAAKQLVSSPSPGVGNLRATTVLTGSPPFNSGADRNLLLAYCPFSSADQKSGSPTIESPSAASFFILLTGDRVPPQRDERATCGSRATDCRPLAYPVETLGQGNLLCATSVSRRVKTKIPMVPSLPGLPSEGSSSAFASGSKVPPSLKPQCHRSGVAFWAAGQPALIEPLCRGCCGSQSACHLAQPGAAICCLCVSFAEGKGDASLWEPTESQPTAHRQGVGRRLPPPPLTHPPFPPLSLLPAQKARELSEKAARLRKQELFQLKSIRLQLKQREAELQRRKRRREAKRKLEAVKPKRLGRLKLKHRKDGCRNWSNPPTQAGNPTPFLTDGSLLDPFLLSVAAPQILKDCYPTSQAQFPQPSFVGCHKGKSMEVLCPPGHGCPKGAFFKKQLDFLFFFLEGVSLLLQEASSDEKRNFKGKRESPVGVGLDDFQGPFQFCSVFQLARSRRRAFSAIPPALLKTWPCHFTGEVIDHLTTDPTFLLPPPSCSCLPHLLIEPQLLVLSRYSTSNTSTEKLKDEGWQKEKLLSCLYHLFPGRYEEPDVDDAQGKRRSGLLAPLPGGEMSPGGVTTIFLSAAGHLPFLLCSAPATAQIMPASLQLGRPGLFGTAIPHPLNGDGRETHTHTQGARLQKAFIQLSLACWEEEVPTPVARLRDAGRNPEILQWPQGKKRDFTAVFHSYNLCEPPLWSRDQTSDDWQPVHTLQPQLAPLRENWWLTFLSGLVNWLLEQIIRAENRFVMTQRGVAQRQPSQIISRMSWLPSGLEKNS</sequence>
<feature type="region of interest" description="Disordered" evidence="7">
    <location>
        <begin position="800"/>
        <end position="834"/>
    </location>
</feature>
<proteinExistence type="inferred from homology"/>
<keyword evidence="6" id="KW-0539">Nucleus</keyword>
<feature type="non-terminal residue" evidence="8">
    <location>
        <position position="1"/>
    </location>
</feature>
<evidence type="ECO:0000313" key="8">
    <source>
        <dbReference type="EMBL" id="ETE57255.1"/>
    </source>
</evidence>
<comment type="subcellular location">
    <subcellularLocation>
        <location evidence="1">Nucleus</location>
        <location evidence="1">Nucleolus</location>
    </subcellularLocation>
    <subcellularLocation>
        <location evidence="2">Nucleus</location>
        <location evidence="2">Nucleoplasm</location>
    </subcellularLocation>
</comment>
<dbReference type="InterPro" id="IPR011687">
    <property type="entry name" value="Nop53/GLTSCR2"/>
</dbReference>
<dbReference type="GO" id="GO:0008097">
    <property type="term" value="F:5S rRNA binding"/>
    <property type="evidence" value="ECO:0007669"/>
    <property type="project" value="TreeGrafter"/>
</dbReference>
<dbReference type="Proteomes" id="UP000018936">
    <property type="component" value="Unassembled WGS sequence"/>
</dbReference>
<accession>V8N544</accession>
<dbReference type="GO" id="GO:0000027">
    <property type="term" value="P:ribosomal large subunit assembly"/>
    <property type="evidence" value="ECO:0007669"/>
    <property type="project" value="TreeGrafter"/>
</dbReference>
<evidence type="ECO:0000256" key="2">
    <source>
        <dbReference type="ARBA" id="ARBA00004642"/>
    </source>
</evidence>
<evidence type="ECO:0000256" key="4">
    <source>
        <dbReference type="ARBA" id="ARBA00018339"/>
    </source>
</evidence>
<dbReference type="Pfam" id="PF07767">
    <property type="entry name" value="Nop53"/>
    <property type="match status" value="1"/>
</dbReference>
<protein>
    <recommendedName>
        <fullName evidence="4">Ribosome biogenesis protein NOP53</fullName>
    </recommendedName>
</protein>
<evidence type="ECO:0000256" key="1">
    <source>
        <dbReference type="ARBA" id="ARBA00004604"/>
    </source>
</evidence>
<keyword evidence="9" id="KW-1185">Reference proteome</keyword>